<evidence type="ECO:0000313" key="3">
    <source>
        <dbReference type="Proteomes" id="UP000184516"/>
    </source>
</evidence>
<proteinExistence type="predicted"/>
<keyword evidence="3" id="KW-1185">Reference proteome</keyword>
<reference evidence="3" key="1">
    <citation type="submission" date="2016-11" db="EMBL/GenBank/DDBJ databases">
        <authorList>
            <person name="Varghese N."/>
            <person name="Submissions S."/>
        </authorList>
    </citation>
    <scope>NUCLEOTIDE SEQUENCE [LARGE SCALE GENOMIC DNA]</scope>
    <source>
        <strain evidence="3">DSM 19978</strain>
    </source>
</reference>
<dbReference type="InterPro" id="IPR022104">
    <property type="entry name" value="DUF3644"/>
</dbReference>
<dbReference type="EMBL" id="FQWB01000005">
    <property type="protein sequence ID" value="SHG63714.1"/>
    <property type="molecule type" value="Genomic_DNA"/>
</dbReference>
<evidence type="ECO:0000259" key="1">
    <source>
        <dbReference type="Pfam" id="PF12358"/>
    </source>
</evidence>
<name>A0A1M5LF23_9FLAO</name>
<sequence length="364" mass="42832">MQLRKGKTKTLLESSIDCALLSVEIYNKPRAPFRVESFITHMIMSWTRLLQAHFNHTIGETFFYKETNGRFKIIDGEKKAWELKTCIQKYGALSEGVKSNLEFFIKLRNKIEHRTISKDEIGLMIFGECQSLLYNYENELIKLFGSEYAINESLAYSLQFSRLRTAKQVEANKQLLSTEVREIKDFIEKYRLNIKESVFNTQEFSVKLIQLPKIANTNRNDLAIEFVNWNSISEDDRISYEKITALIKDKVQKTEVINPAKLKPGAIVTFVNENYQNNFNHYDHKCLLYIFSIKPTKEDGNNIDPFETNTKYCHYDEAHNDYLFQEEWSNFILSNITSGMLTREIWKTNFDNRTKLEISNYEIE</sequence>
<dbReference type="RefSeq" id="WP_073371033.1">
    <property type="nucleotide sequence ID" value="NZ_FQWB01000005.1"/>
</dbReference>
<gene>
    <name evidence="2" type="ORF">SAMN05443549_105188</name>
</gene>
<dbReference type="Pfam" id="PF12358">
    <property type="entry name" value="DUF3644"/>
    <property type="match status" value="1"/>
</dbReference>
<evidence type="ECO:0000313" key="2">
    <source>
        <dbReference type="EMBL" id="SHG63714.1"/>
    </source>
</evidence>
<accession>A0A1M5LF23</accession>
<dbReference type="AlphaFoldDB" id="A0A1M5LF23"/>
<dbReference type="OrthoDB" id="1398764at2"/>
<protein>
    <recommendedName>
        <fullName evidence="1">DUF3644 domain-containing protein</fullName>
    </recommendedName>
</protein>
<dbReference type="Proteomes" id="UP000184516">
    <property type="component" value="Unassembled WGS sequence"/>
</dbReference>
<dbReference type="STRING" id="468056.SAMN05443549_105188"/>
<feature type="domain" description="DUF3644" evidence="1">
    <location>
        <begin position="11"/>
        <end position="191"/>
    </location>
</feature>
<organism evidence="2 3">
    <name type="scientific">Flavobacterium fluvii</name>
    <dbReference type="NCBI Taxonomy" id="468056"/>
    <lineage>
        <taxon>Bacteria</taxon>
        <taxon>Pseudomonadati</taxon>
        <taxon>Bacteroidota</taxon>
        <taxon>Flavobacteriia</taxon>
        <taxon>Flavobacteriales</taxon>
        <taxon>Flavobacteriaceae</taxon>
        <taxon>Flavobacterium</taxon>
    </lineage>
</organism>